<dbReference type="PANTHER" id="PTHR43080:SF2">
    <property type="entry name" value="CBS DOMAIN-CONTAINING PROTEIN"/>
    <property type="match status" value="1"/>
</dbReference>
<proteinExistence type="predicted"/>
<dbReference type="Gene3D" id="3.10.580.10">
    <property type="entry name" value="CBS-domain"/>
    <property type="match status" value="1"/>
</dbReference>
<dbReference type="EMBL" id="JBHTJZ010000021">
    <property type="protein sequence ID" value="MFD0960524.1"/>
    <property type="molecule type" value="Genomic_DNA"/>
</dbReference>
<evidence type="ECO:0000313" key="5">
    <source>
        <dbReference type="Proteomes" id="UP001596989"/>
    </source>
</evidence>
<dbReference type="Proteomes" id="UP001596989">
    <property type="component" value="Unassembled WGS sequence"/>
</dbReference>
<dbReference type="PROSITE" id="PS51371">
    <property type="entry name" value="CBS"/>
    <property type="match status" value="2"/>
</dbReference>
<evidence type="ECO:0000256" key="2">
    <source>
        <dbReference type="PROSITE-ProRule" id="PRU00703"/>
    </source>
</evidence>
<name>A0ABW3HSG8_9BACL</name>
<comment type="caution">
    <text evidence="4">The sequence shown here is derived from an EMBL/GenBank/DDBJ whole genome shotgun (WGS) entry which is preliminary data.</text>
</comment>
<dbReference type="RefSeq" id="WP_377565041.1">
    <property type="nucleotide sequence ID" value="NZ_JBHTJZ010000021.1"/>
</dbReference>
<feature type="domain" description="CBS" evidence="3">
    <location>
        <begin position="75"/>
        <end position="131"/>
    </location>
</feature>
<evidence type="ECO:0000259" key="3">
    <source>
        <dbReference type="PROSITE" id="PS51371"/>
    </source>
</evidence>
<dbReference type="InterPro" id="IPR000644">
    <property type="entry name" value="CBS_dom"/>
</dbReference>
<dbReference type="InterPro" id="IPR046342">
    <property type="entry name" value="CBS_dom_sf"/>
</dbReference>
<organism evidence="4 5">
    <name type="scientific">Paenibacillus chungangensis</name>
    <dbReference type="NCBI Taxonomy" id="696535"/>
    <lineage>
        <taxon>Bacteria</taxon>
        <taxon>Bacillati</taxon>
        <taxon>Bacillota</taxon>
        <taxon>Bacilli</taxon>
        <taxon>Bacillales</taxon>
        <taxon>Paenibacillaceae</taxon>
        <taxon>Paenibacillus</taxon>
    </lineage>
</organism>
<sequence>MKQVRELMSEDCKTVTLQDNIYEAAVIMAENDIGFVPVVDQGNGSSLIGAVTDRDLVVRGYAQKRPGSSAISEVMSDHLISTSPDTDAEEAAAIMAQHQIRRLPVVENGHLVGVIALGDLALGNTTEQNAGQALSEISEHHDQQHLH</sequence>
<reference evidence="5" key="1">
    <citation type="journal article" date="2019" name="Int. J. Syst. Evol. Microbiol.">
        <title>The Global Catalogue of Microorganisms (GCM) 10K type strain sequencing project: providing services to taxonomists for standard genome sequencing and annotation.</title>
        <authorList>
            <consortium name="The Broad Institute Genomics Platform"/>
            <consortium name="The Broad Institute Genome Sequencing Center for Infectious Disease"/>
            <person name="Wu L."/>
            <person name="Ma J."/>
        </authorList>
    </citation>
    <scope>NUCLEOTIDE SEQUENCE [LARGE SCALE GENOMIC DNA]</scope>
    <source>
        <strain evidence="5">CCUG 59129</strain>
    </source>
</reference>
<dbReference type="InterPro" id="IPR051257">
    <property type="entry name" value="Diverse_CBS-Domain"/>
</dbReference>
<protein>
    <submittedName>
        <fullName evidence="4">CBS domain-containing protein</fullName>
    </submittedName>
</protein>
<dbReference type="Pfam" id="PF00571">
    <property type="entry name" value="CBS"/>
    <property type="match status" value="2"/>
</dbReference>
<keyword evidence="5" id="KW-1185">Reference proteome</keyword>
<dbReference type="SUPFAM" id="SSF54631">
    <property type="entry name" value="CBS-domain pair"/>
    <property type="match status" value="1"/>
</dbReference>
<keyword evidence="1 2" id="KW-0129">CBS domain</keyword>
<evidence type="ECO:0000313" key="4">
    <source>
        <dbReference type="EMBL" id="MFD0960524.1"/>
    </source>
</evidence>
<gene>
    <name evidence="4" type="ORF">ACFQ2I_14115</name>
</gene>
<evidence type="ECO:0000256" key="1">
    <source>
        <dbReference type="ARBA" id="ARBA00023122"/>
    </source>
</evidence>
<dbReference type="CDD" id="cd04622">
    <property type="entry name" value="CBS_pair_HRP1_like"/>
    <property type="match status" value="1"/>
</dbReference>
<accession>A0ABW3HSG8</accession>
<dbReference type="PANTHER" id="PTHR43080">
    <property type="entry name" value="CBS DOMAIN-CONTAINING PROTEIN CBSX3, MITOCHONDRIAL"/>
    <property type="match status" value="1"/>
</dbReference>
<feature type="domain" description="CBS" evidence="3">
    <location>
        <begin position="8"/>
        <end position="69"/>
    </location>
</feature>
<dbReference type="SMART" id="SM00116">
    <property type="entry name" value="CBS"/>
    <property type="match status" value="2"/>
</dbReference>